<dbReference type="EMBL" id="AZHW01001326">
    <property type="protein sequence ID" value="ETW93023.1"/>
    <property type="molecule type" value="Genomic_DNA"/>
</dbReference>
<evidence type="ECO:0000256" key="4">
    <source>
        <dbReference type="ARBA" id="ARBA00023163"/>
    </source>
</evidence>
<organism evidence="6 7">
    <name type="scientific">Entotheonella factor</name>
    <dbReference type="NCBI Taxonomy" id="1429438"/>
    <lineage>
        <taxon>Bacteria</taxon>
        <taxon>Pseudomonadati</taxon>
        <taxon>Nitrospinota/Tectimicrobiota group</taxon>
        <taxon>Candidatus Tectimicrobiota</taxon>
        <taxon>Candidatus Entotheonellia</taxon>
        <taxon>Candidatus Entotheonellales</taxon>
        <taxon>Candidatus Entotheonellaceae</taxon>
        <taxon>Candidatus Entotheonella</taxon>
    </lineage>
</organism>
<evidence type="ECO:0000259" key="5">
    <source>
        <dbReference type="Pfam" id="PF04198"/>
    </source>
</evidence>
<gene>
    <name evidence="6" type="ORF">ETSY1_41040</name>
</gene>
<reference evidence="6 7" key="1">
    <citation type="journal article" date="2014" name="Nature">
        <title>An environmental bacterial taxon with a large and distinct metabolic repertoire.</title>
        <authorList>
            <person name="Wilson M.C."/>
            <person name="Mori T."/>
            <person name="Ruckert C."/>
            <person name="Uria A.R."/>
            <person name="Helf M.J."/>
            <person name="Takada K."/>
            <person name="Gernert C."/>
            <person name="Steffens U.A."/>
            <person name="Heycke N."/>
            <person name="Schmitt S."/>
            <person name="Rinke C."/>
            <person name="Helfrich E.J."/>
            <person name="Brachmann A.O."/>
            <person name="Gurgui C."/>
            <person name="Wakimoto T."/>
            <person name="Kracht M."/>
            <person name="Crusemann M."/>
            <person name="Hentschel U."/>
            <person name="Abe I."/>
            <person name="Matsunaga S."/>
            <person name="Kalinowski J."/>
            <person name="Takeyama H."/>
            <person name="Piel J."/>
        </authorList>
    </citation>
    <scope>NUCLEOTIDE SEQUENCE [LARGE SCALE GENOMIC DNA]</scope>
    <source>
        <strain evidence="7">TSY1</strain>
    </source>
</reference>
<dbReference type="InterPro" id="IPR037171">
    <property type="entry name" value="NagB/RpiA_transferase-like"/>
</dbReference>
<dbReference type="PANTHER" id="PTHR34294:SF1">
    <property type="entry name" value="TRANSCRIPTIONAL REGULATOR LSRR"/>
    <property type="match status" value="1"/>
</dbReference>
<evidence type="ECO:0000256" key="1">
    <source>
        <dbReference type="ARBA" id="ARBA00010466"/>
    </source>
</evidence>
<keyword evidence="4" id="KW-0804">Transcription</keyword>
<dbReference type="GO" id="GO:0030246">
    <property type="term" value="F:carbohydrate binding"/>
    <property type="evidence" value="ECO:0007669"/>
    <property type="project" value="InterPro"/>
</dbReference>
<keyword evidence="3" id="KW-0238">DNA-binding</keyword>
<dbReference type="InterPro" id="IPR051054">
    <property type="entry name" value="SorC_transcr_regulators"/>
</dbReference>
<keyword evidence="2" id="KW-0805">Transcription regulation</keyword>
<feature type="domain" description="Sugar-binding" evidence="5">
    <location>
        <begin position="71"/>
        <end position="323"/>
    </location>
</feature>
<evidence type="ECO:0000313" key="7">
    <source>
        <dbReference type="Proteomes" id="UP000019141"/>
    </source>
</evidence>
<dbReference type="InterPro" id="IPR007324">
    <property type="entry name" value="Sugar-bd_dom_put"/>
</dbReference>
<dbReference type="GO" id="GO:0003677">
    <property type="term" value="F:DNA binding"/>
    <property type="evidence" value="ECO:0007669"/>
    <property type="project" value="UniProtKB-KW"/>
</dbReference>
<dbReference type="HOGENOM" id="CLU_054506_0_1_7"/>
<dbReference type="InterPro" id="IPR036388">
    <property type="entry name" value="WH-like_DNA-bd_sf"/>
</dbReference>
<evidence type="ECO:0000256" key="2">
    <source>
        <dbReference type="ARBA" id="ARBA00023015"/>
    </source>
</evidence>
<comment type="similarity">
    <text evidence="1">Belongs to the SorC transcriptional regulatory family.</text>
</comment>
<dbReference type="PANTHER" id="PTHR34294">
    <property type="entry name" value="TRANSCRIPTIONAL REGULATOR-RELATED"/>
    <property type="match status" value="1"/>
</dbReference>
<evidence type="ECO:0000313" key="6">
    <source>
        <dbReference type="EMBL" id="ETW93023.1"/>
    </source>
</evidence>
<evidence type="ECO:0000256" key="3">
    <source>
        <dbReference type="ARBA" id="ARBA00023125"/>
    </source>
</evidence>
<dbReference type="Gene3D" id="1.10.10.10">
    <property type="entry name" value="Winged helix-like DNA-binding domain superfamily/Winged helix DNA-binding domain"/>
    <property type="match status" value="1"/>
</dbReference>
<sequence>MKKRHRRDAIVEFASLGDSPQLRARICWYYFQEGQTQEAIAKRVGLTRLRVNRMLNEARASGFVQVSINSPVGACIELEAQLAESYGLAEVIVVPAPLPGHDERPVVGLAAGEYISTTLPADGVLGMTWGGTIHAAAQAIHYRKNTENVVVSLCGGLAKSTQINPYDNATMFARILDAECYYMTAPLIADSESMRDMLLTSTSVRTVLEWVPKIDVALLSAIDLTSDSKLLEYGILSAEQVLSLIDAGAVGDIAGHYLDVQGRRVSHALNALRVAPSLEAVRRIPKIVLAAGGLQKVAIIRAAIRAGLCHVLITEERAAAALVEMGPISTGAISTERT</sequence>
<comment type="caution">
    <text evidence="6">The sequence shown here is derived from an EMBL/GenBank/DDBJ whole genome shotgun (WGS) entry which is preliminary data.</text>
</comment>
<keyword evidence="7" id="KW-1185">Reference proteome</keyword>
<dbReference type="Pfam" id="PF04198">
    <property type="entry name" value="Sugar-bind"/>
    <property type="match status" value="1"/>
</dbReference>
<accession>W4L4I9</accession>
<dbReference type="SUPFAM" id="SSF100950">
    <property type="entry name" value="NagB/RpiA/CoA transferase-like"/>
    <property type="match status" value="1"/>
</dbReference>
<dbReference type="AlphaFoldDB" id="W4L4I9"/>
<proteinExistence type="inferred from homology"/>
<dbReference type="Proteomes" id="UP000019141">
    <property type="component" value="Unassembled WGS sequence"/>
</dbReference>
<name>W4L4I9_ENTF1</name>
<protein>
    <recommendedName>
        <fullName evidence="5">Sugar-binding domain-containing protein</fullName>
    </recommendedName>
</protein>
<dbReference type="Gene3D" id="3.40.50.1360">
    <property type="match status" value="1"/>
</dbReference>